<evidence type="ECO:0000256" key="7">
    <source>
        <dbReference type="ARBA" id="ARBA00022583"/>
    </source>
</evidence>
<dbReference type="PANTHER" id="PTHR11216:SF173">
    <property type="entry name" value="ACTIN CYTOSKELETON-REGULATORY COMPLEX PROTEIN PAN1"/>
    <property type="match status" value="1"/>
</dbReference>
<dbReference type="PROSITE" id="PS50031">
    <property type="entry name" value="EH"/>
    <property type="match status" value="2"/>
</dbReference>
<sequence>MNAQGQPVLSFVSADDLATYVRSFQSNVASGSTRIGGDAARRVLLQSRLPVNELGQIWELSDTRKQGCLTVAEFALAMFLAQSRIRGKSLPTGLPPKIAAEIAAANSTIDAGTAMQPNMLAPQKNTLQMSMPIRTGTPVGVEMALRPSSAATAAGKTDVESVEDFESRYPDIAPTSTTTGGGGRQQQRQLGRLQSVRQSFHQDMLGPRAGSQQQHEWAIGANERAQYEAIFRRWDPGHRGVLRGEQAREVFAQSGLPQHELARVWSLADINNQGELNLDEFSVAMHLIFRRLAGALIPDQLPADLVPRSSKNFMDSLNTMKEQLMFKDTPRSHTPVSAARAEADDDDGDDLQVYRSANRHRNPRASASSVGRNSPAPKTSTPVSSAVAEESVDQLRARVRQRKEEVAQLKADSERQSREQAEGRVTQRWRVDELKREIEDIHRATPLVSAAAVDGGSEADDRARFLAKRRRLVASIRELVRLVPTLTAEYERLSLELAEASKDVLRREAEQKKRTGSDAAADDDMGARAARLVAQRMAALTGQSLDEIDGSSASAKEEAERIDCKHRERIERMQSVTAGLSRVQHALSDLHLDDMTSDSAADTRKWEDGAGVEAPEVKDLINRLQGIPKRSTAANQPSSSSMPPVTETSAAQRLANATDLQERERILQEIAEERFRERQQALGISEPKFIPTKPINYQPLEEPPRRAAASPKQLPTANKMPEMSQRTDNTTAANNNDDLLGLGIADVSAKSNPFAASNPQDPLNPPASSASAARDVPGYAAIFDHSLEVDDFSDSSSDDEWDRDDSSDEESLSKNSINTADHSALNIATAAAIAAAMNDDVIVNPAATHTAVDLNTDDSTESPKSNVSFNTAFANPAAGASSNSKNASGAASASNDETNPFLGLLAASENAPSGIPTVAAGLNDTSDFKKLRAKALYPYNASSESEELSISTGDLIETRPVTVGNSSTHAHSAEDGWMYGEILGESKTDNGDGWESSGKIGWFPKDYVEILGDPDSRGWIKTNAKFGAAKYGYDPQHKDELKVKVDDRVRVIDGDIAESWWKVRKIDTGEEGMLPAIYIELDK</sequence>
<proteinExistence type="inferred from homology"/>
<dbReference type="SUPFAM" id="SSF50044">
    <property type="entry name" value="SH3-domain"/>
    <property type="match status" value="2"/>
</dbReference>
<protein>
    <recommendedName>
        <fullName evidence="20">Actin cytoskeleton-regulatory complex protein PAN1</fullName>
    </recommendedName>
</protein>
<feature type="domain" description="SH3" evidence="15">
    <location>
        <begin position="1022"/>
        <end position="1083"/>
    </location>
</feature>
<comment type="subcellular location">
    <subcellularLocation>
        <location evidence="3">Cell membrane</location>
        <topology evidence="3">Peripheral membrane protein</topology>
        <orientation evidence="3">Cytoplasmic side</orientation>
    </subcellularLocation>
    <subcellularLocation>
        <location evidence="2">Cytoplasm</location>
        <location evidence="2">Cytoskeleton</location>
        <location evidence="2">Actin patch</location>
    </subcellularLocation>
    <subcellularLocation>
        <location evidence="1">Endosome membrane</location>
        <topology evidence="1">Peripheral membrane protein</topology>
        <orientation evidence="1">Cytoplasmic side</orientation>
    </subcellularLocation>
</comment>
<evidence type="ECO:0000256" key="4">
    <source>
        <dbReference type="ARBA" id="ARBA00009351"/>
    </source>
</evidence>
<keyword evidence="8" id="KW-0677">Repeat</keyword>
<evidence type="ECO:0000256" key="10">
    <source>
        <dbReference type="ARBA" id="ARBA00023136"/>
    </source>
</evidence>
<dbReference type="GO" id="GO:0016197">
    <property type="term" value="P:endosomal transport"/>
    <property type="evidence" value="ECO:0007669"/>
    <property type="project" value="TreeGrafter"/>
</dbReference>
<evidence type="ECO:0000256" key="2">
    <source>
        <dbReference type="ARBA" id="ARBA00004134"/>
    </source>
</evidence>
<dbReference type="OrthoDB" id="1716625at2759"/>
<dbReference type="PROSITE" id="PS50222">
    <property type="entry name" value="EF_HAND_2"/>
    <property type="match status" value="1"/>
</dbReference>
<dbReference type="SMART" id="SM00326">
    <property type="entry name" value="SH3"/>
    <property type="match status" value="2"/>
</dbReference>
<dbReference type="InterPro" id="IPR000261">
    <property type="entry name" value="EH_dom"/>
</dbReference>
<feature type="region of interest" description="Disordered" evidence="14">
    <location>
        <begin position="682"/>
        <end position="737"/>
    </location>
</feature>
<dbReference type="GO" id="GO:0005768">
    <property type="term" value="C:endosome"/>
    <property type="evidence" value="ECO:0007669"/>
    <property type="project" value="UniProtKB-SubCell"/>
</dbReference>
<evidence type="ECO:0000256" key="13">
    <source>
        <dbReference type="SAM" id="Coils"/>
    </source>
</evidence>
<evidence type="ECO:0000256" key="6">
    <source>
        <dbReference type="ARBA" id="ARBA00022490"/>
    </source>
</evidence>
<dbReference type="Pfam" id="PF12763">
    <property type="entry name" value="EH"/>
    <property type="match status" value="2"/>
</dbReference>
<feature type="compositionally biased region" description="Low complexity" evidence="14">
    <location>
        <begin position="727"/>
        <end position="737"/>
    </location>
</feature>
<feature type="domain" description="EF-hand" evidence="17">
    <location>
        <begin position="256"/>
        <end position="291"/>
    </location>
</feature>
<evidence type="ECO:0000256" key="1">
    <source>
        <dbReference type="ARBA" id="ARBA00004125"/>
    </source>
</evidence>
<evidence type="ECO:0000256" key="9">
    <source>
        <dbReference type="ARBA" id="ARBA00023054"/>
    </source>
</evidence>
<dbReference type="InterPro" id="IPR011992">
    <property type="entry name" value="EF-hand-dom_pair"/>
</dbReference>
<keyword evidence="19" id="KW-1185">Reference proteome</keyword>
<gene>
    <name evidence="18" type="ORF">COEREDRAFT_104060</name>
</gene>
<dbReference type="InterPro" id="IPR002048">
    <property type="entry name" value="EF_hand_dom"/>
</dbReference>
<evidence type="ECO:0000259" key="15">
    <source>
        <dbReference type="PROSITE" id="PS50002"/>
    </source>
</evidence>
<evidence type="ECO:0000256" key="11">
    <source>
        <dbReference type="ARBA" id="ARBA00023212"/>
    </source>
</evidence>
<feature type="region of interest" description="Disordered" evidence="14">
    <location>
        <begin position="751"/>
        <end position="772"/>
    </location>
</feature>
<dbReference type="InterPro" id="IPR036028">
    <property type="entry name" value="SH3-like_dom_sf"/>
</dbReference>
<name>A0A2G5B3A6_COERN</name>
<accession>A0A2G5B3A6</accession>
<feature type="compositionally biased region" description="Polar residues" evidence="14">
    <location>
        <begin position="632"/>
        <end position="651"/>
    </location>
</feature>
<dbReference type="STRING" id="763665.A0A2G5B3A6"/>
<feature type="compositionally biased region" description="Polar residues" evidence="14">
    <location>
        <begin position="751"/>
        <end position="761"/>
    </location>
</feature>
<dbReference type="Proteomes" id="UP000242474">
    <property type="component" value="Unassembled WGS sequence"/>
</dbReference>
<evidence type="ECO:0008006" key="20">
    <source>
        <dbReference type="Google" id="ProtNLM"/>
    </source>
</evidence>
<dbReference type="EMBL" id="KZ303535">
    <property type="protein sequence ID" value="PIA13498.1"/>
    <property type="molecule type" value="Genomic_DNA"/>
</dbReference>
<dbReference type="PROSITE" id="PS50002">
    <property type="entry name" value="SH3"/>
    <property type="match status" value="2"/>
</dbReference>
<keyword evidence="9 13" id="KW-0175">Coiled coil</keyword>
<evidence type="ECO:0000259" key="17">
    <source>
        <dbReference type="PROSITE" id="PS50222"/>
    </source>
</evidence>
<evidence type="ECO:0000313" key="19">
    <source>
        <dbReference type="Proteomes" id="UP000242474"/>
    </source>
</evidence>
<organism evidence="18 19">
    <name type="scientific">Coemansia reversa (strain ATCC 12441 / NRRL 1564)</name>
    <dbReference type="NCBI Taxonomy" id="763665"/>
    <lineage>
        <taxon>Eukaryota</taxon>
        <taxon>Fungi</taxon>
        <taxon>Fungi incertae sedis</taxon>
        <taxon>Zoopagomycota</taxon>
        <taxon>Kickxellomycotina</taxon>
        <taxon>Kickxellomycetes</taxon>
        <taxon>Kickxellales</taxon>
        <taxon>Kickxellaceae</taxon>
        <taxon>Coemansia</taxon>
    </lineage>
</organism>
<comment type="similarity">
    <text evidence="4">Belongs to the PAN1 family.</text>
</comment>
<feature type="coiled-coil region" evidence="13">
    <location>
        <begin position="483"/>
        <end position="515"/>
    </location>
</feature>
<evidence type="ECO:0000256" key="5">
    <source>
        <dbReference type="ARBA" id="ARBA00022443"/>
    </source>
</evidence>
<dbReference type="GO" id="GO:0030479">
    <property type="term" value="C:actin cortical patch"/>
    <property type="evidence" value="ECO:0007669"/>
    <property type="project" value="UniProtKB-SubCell"/>
</dbReference>
<feature type="domain" description="EH" evidence="16">
    <location>
        <begin position="223"/>
        <end position="312"/>
    </location>
</feature>
<evidence type="ECO:0000256" key="8">
    <source>
        <dbReference type="ARBA" id="ARBA00022737"/>
    </source>
</evidence>
<dbReference type="Pfam" id="PF00018">
    <property type="entry name" value="SH3_1"/>
    <property type="match status" value="1"/>
</dbReference>
<dbReference type="SUPFAM" id="SSF47473">
    <property type="entry name" value="EF-hand"/>
    <property type="match status" value="2"/>
</dbReference>
<keyword evidence="7" id="KW-0254">Endocytosis</keyword>
<dbReference type="SMART" id="SM00054">
    <property type="entry name" value="EFh"/>
    <property type="match status" value="2"/>
</dbReference>
<dbReference type="Gene3D" id="1.10.238.10">
    <property type="entry name" value="EF-hand"/>
    <property type="match status" value="2"/>
</dbReference>
<keyword evidence="11" id="KW-0206">Cytoskeleton</keyword>
<reference evidence="18 19" key="1">
    <citation type="journal article" date="2015" name="Genome Biol. Evol.">
        <title>Phylogenomic analyses indicate that early fungi evolved digesting cell walls of algal ancestors of land plants.</title>
        <authorList>
            <person name="Chang Y."/>
            <person name="Wang S."/>
            <person name="Sekimoto S."/>
            <person name="Aerts A.L."/>
            <person name="Choi C."/>
            <person name="Clum A."/>
            <person name="LaButti K.M."/>
            <person name="Lindquist E.A."/>
            <person name="Yee Ngan C."/>
            <person name="Ohm R.A."/>
            <person name="Salamov A.A."/>
            <person name="Grigoriev I.V."/>
            <person name="Spatafora J.W."/>
            <person name="Berbee M.L."/>
        </authorList>
    </citation>
    <scope>NUCLEOTIDE SEQUENCE [LARGE SCALE GENOMIC DNA]</scope>
    <source>
        <strain evidence="18 19">NRRL 1564</strain>
    </source>
</reference>
<feature type="compositionally biased region" description="Acidic residues" evidence="14">
    <location>
        <begin position="790"/>
        <end position="810"/>
    </location>
</feature>
<dbReference type="InterPro" id="IPR001452">
    <property type="entry name" value="SH3_domain"/>
</dbReference>
<feature type="domain" description="SH3" evidence="15">
    <location>
        <begin position="928"/>
        <end position="1013"/>
    </location>
</feature>
<evidence type="ECO:0000256" key="3">
    <source>
        <dbReference type="ARBA" id="ARBA00004413"/>
    </source>
</evidence>
<dbReference type="GO" id="GO:0005509">
    <property type="term" value="F:calcium ion binding"/>
    <property type="evidence" value="ECO:0007669"/>
    <property type="project" value="InterPro"/>
</dbReference>
<feature type="region of interest" description="Disordered" evidence="14">
    <location>
        <begin position="594"/>
        <end position="614"/>
    </location>
</feature>
<evidence type="ECO:0000313" key="18">
    <source>
        <dbReference type="EMBL" id="PIA13498.1"/>
    </source>
</evidence>
<feature type="domain" description="EH" evidence="16">
    <location>
        <begin position="16"/>
        <end position="105"/>
    </location>
</feature>
<keyword evidence="10" id="KW-0472">Membrane</keyword>
<dbReference type="AlphaFoldDB" id="A0A2G5B3A6"/>
<keyword evidence="5 12" id="KW-0728">SH3 domain</keyword>
<feature type="region of interest" description="Disordered" evidence="14">
    <location>
        <begin position="325"/>
        <end position="399"/>
    </location>
</feature>
<feature type="compositionally biased region" description="Polar residues" evidence="14">
    <location>
        <begin position="365"/>
        <end position="384"/>
    </location>
</feature>
<feature type="region of interest" description="Disordered" evidence="14">
    <location>
        <begin position="790"/>
        <end position="817"/>
    </location>
</feature>
<dbReference type="CDD" id="cd00052">
    <property type="entry name" value="EH"/>
    <property type="match status" value="2"/>
</dbReference>
<feature type="region of interest" description="Disordered" evidence="14">
    <location>
        <begin position="627"/>
        <end position="658"/>
    </location>
</feature>
<evidence type="ECO:0000256" key="14">
    <source>
        <dbReference type="SAM" id="MobiDB-lite"/>
    </source>
</evidence>
<feature type="region of interest" description="Disordered" evidence="14">
    <location>
        <begin position="170"/>
        <end position="190"/>
    </location>
</feature>
<dbReference type="GO" id="GO:0005886">
    <property type="term" value="C:plasma membrane"/>
    <property type="evidence" value="ECO:0007669"/>
    <property type="project" value="TreeGrafter"/>
</dbReference>
<dbReference type="SMART" id="SM00027">
    <property type="entry name" value="EH"/>
    <property type="match status" value="2"/>
</dbReference>
<keyword evidence="6" id="KW-0963">Cytoplasm</keyword>
<dbReference type="GO" id="GO:0006897">
    <property type="term" value="P:endocytosis"/>
    <property type="evidence" value="ECO:0007669"/>
    <property type="project" value="TreeGrafter"/>
</dbReference>
<evidence type="ECO:0000256" key="12">
    <source>
        <dbReference type="PROSITE-ProRule" id="PRU00192"/>
    </source>
</evidence>
<evidence type="ECO:0000259" key="16">
    <source>
        <dbReference type="PROSITE" id="PS50031"/>
    </source>
</evidence>
<dbReference type="PANTHER" id="PTHR11216">
    <property type="entry name" value="EH DOMAIN"/>
    <property type="match status" value="1"/>
</dbReference>
<dbReference type="Gene3D" id="2.30.30.40">
    <property type="entry name" value="SH3 Domains"/>
    <property type="match status" value="2"/>
</dbReference>